<dbReference type="PANTHER" id="PTHR10009">
    <property type="entry name" value="PROTEIN YELLOW-RELATED"/>
    <property type="match status" value="1"/>
</dbReference>
<dbReference type="PANTHER" id="PTHR10009:SF18">
    <property type="entry name" value="PROTEIN YELLOW-LIKE PROTEIN"/>
    <property type="match status" value="1"/>
</dbReference>
<reference evidence="2" key="1">
    <citation type="journal article" date="2016" name="Insect Biochem. Mol. Biol.">
        <title>Multifaceted biological insights from a draft genome sequence of the tobacco hornworm moth, Manduca sexta.</title>
        <authorList>
            <person name="Kanost M.R."/>
            <person name="Arrese E.L."/>
            <person name="Cao X."/>
            <person name="Chen Y.R."/>
            <person name="Chellapilla S."/>
            <person name="Goldsmith M.R."/>
            <person name="Grosse-Wilde E."/>
            <person name="Heckel D.G."/>
            <person name="Herndon N."/>
            <person name="Jiang H."/>
            <person name="Papanicolaou A."/>
            <person name="Qu J."/>
            <person name="Soulages J.L."/>
            <person name="Vogel H."/>
            <person name="Walters J."/>
            <person name="Waterhouse R.M."/>
            <person name="Ahn S.J."/>
            <person name="Almeida F.C."/>
            <person name="An C."/>
            <person name="Aqrawi P."/>
            <person name="Bretschneider A."/>
            <person name="Bryant W.B."/>
            <person name="Bucks S."/>
            <person name="Chao H."/>
            <person name="Chevignon G."/>
            <person name="Christen J.M."/>
            <person name="Clarke D.F."/>
            <person name="Dittmer N.T."/>
            <person name="Ferguson L.C.F."/>
            <person name="Garavelou S."/>
            <person name="Gordon K.H.J."/>
            <person name="Gunaratna R.T."/>
            <person name="Han Y."/>
            <person name="Hauser F."/>
            <person name="He Y."/>
            <person name="Heidel-Fischer H."/>
            <person name="Hirsh A."/>
            <person name="Hu Y."/>
            <person name="Jiang H."/>
            <person name="Kalra D."/>
            <person name="Klinner C."/>
            <person name="Konig C."/>
            <person name="Kovar C."/>
            <person name="Kroll A.R."/>
            <person name="Kuwar S.S."/>
            <person name="Lee S.L."/>
            <person name="Lehman R."/>
            <person name="Li K."/>
            <person name="Li Z."/>
            <person name="Liang H."/>
            <person name="Lovelace S."/>
            <person name="Lu Z."/>
            <person name="Mansfield J.H."/>
            <person name="McCulloch K.J."/>
            <person name="Mathew T."/>
            <person name="Morton B."/>
            <person name="Muzny D.M."/>
            <person name="Neunemann D."/>
            <person name="Ongeri F."/>
            <person name="Pauchet Y."/>
            <person name="Pu L.L."/>
            <person name="Pyrousis I."/>
            <person name="Rao X.J."/>
            <person name="Redding A."/>
            <person name="Roesel C."/>
            <person name="Sanchez-Gracia A."/>
            <person name="Schaack S."/>
            <person name="Shukla A."/>
            <person name="Tetreau G."/>
            <person name="Wang Y."/>
            <person name="Xiong G.H."/>
            <person name="Traut W."/>
            <person name="Walsh T.K."/>
            <person name="Worley K.C."/>
            <person name="Wu D."/>
            <person name="Wu W."/>
            <person name="Wu Y.Q."/>
            <person name="Zhang X."/>
            <person name="Zou Z."/>
            <person name="Zucker H."/>
            <person name="Briscoe A.D."/>
            <person name="Burmester T."/>
            <person name="Clem R.J."/>
            <person name="Feyereisen R."/>
            <person name="Grimmelikhuijzen C.J.P."/>
            <person name="Hamodrakas S.J."/>
            <person name="Hansson B.S."/>
            <person name="Huguet E."/>
            <person name="Jermiin L.S."/>
            <person name="Lan Q."/>
            <person name="Lehman H.K."/>
            <person name="Lorenzen M."/>
            <person name="Merzendorfer H."/>
            <person name="Michalopoulos I."/>
            <person name="Morton D.B."/>
            <person name="Muthukrishnan S."/>
            <person name="Oakeshott J.G."/>
            <person name="Palmer W."/>
            <person name="Park Y."/>
            <person name="Passarelli A.L."/>
            <person name="Rozas J."/>
            <person name="Schwartz L.M."/>
            <person name="Smith W."/>
            <person name="Southgate A."/>
            <person name="Vilcinskas A."/>
            <person name="Vogt R."/>
            <person name="Wang P."/>
            <person name="Werren J."/>
            <person name="Yu X.Q."/>
            <person name="Zhou J.J."/>
            <person name="Brown S.J."/>
            <person name="Scherer S.E."/>
            <person name="Richards S."/>
            <person name="Blissard G.W."/>
        </authorList>
    </citation>
    <scope>NUCLEOTIDE SEQUENCE</scope>
</reference>
<dbReference type="Proteomes" id="UP000791440">
    <property type="component" value="Unassembled WGS sequence"/>
</dbReference>
<evidence type="ECO:0000313" key="2">
    <source>
        <dbReference type="EMBL" id="KAG6447135.1"/>
    </source>
</evidence>
<evidence type="ECO:0000256" key="1">
    <source>
        <dbReference type="ARBA" id="ARBA00022729"/>
    </source>
</evidence>
<keyword evidence="1" id="KW-0732">Signal</keyword>
<dbReference type="InterPro" id="IPR017996">
    <property type="entry name" value="MRJP/yellow-related"/>
</dbReference>
<dbReference type="EMBL" id="JH668341">
    <property type="protein sequence ID" value="KAG6447135.1"/>
    <property type="molecule type" value="Genomic_DNA"/>
</dbReference>
<accession>A0A921YXT6</accession>
<name>A0A921YXT6_MANSE</name>
<reference evidence="2" key="2">
    <citation type="submission" date="2020-12" db="EMBL/GenBank/DDBJ databases">
        <authorList>
            <person name="Kanost M."/>
        </authorList>
    </citation>
    <scope>NUCLEOTIDE SEQUENCE</scope>
</reference>
<proteinExistence type="predicted"/>
<dbReference type="GO" id="GO:0005576">
    <property type="term" value="C:extracellular region"/>
    <property type="evidence" value="ECO:0007669"/>
    <property type="project" value="TreeGrafter"/>
</dbReference>
<sequence>MCRIACPVLQGHIETSATELLACLKRRLNGIWRESRSKQLGAACPPIEPLRGCQQCMWSVSHRRKGKKCNFEFGDILIPPYRESRNAASRSYFNAPRYPGVDLYAPKKATARFGCVVISNAFPKNLAWNGGPSRLKCEHGSTFWMNNEPHLKDNVIAIKALMYMDDIYLLTPRMKHGVLSTVWLILREQRVELEPYPDLRSHNIGDCSAIQNAVDFYLDNLGNLWVLDTGIIDTLESPRCTCPPKVTVISILLGKITKRIDISVLAEPNSLLQNIVVEYGHVGKIFIYISDASRGAVLVYEVSSETGWAVIACAPSVGLQIAMIKRAPAHNILIIVILHQQGLFELDTSALRRRNSISPIRVYGDHTKAVLLLGSDAHHIYLRHVECSDVLSWDTRHAYNSSRLANIHSAGPRLTPTSVAAHPLRPILLVLDSNYADTVNGHLPTYHKISFIEQ</sequence>
<organism evidence="2 3">
    <name type="scientific">Manduca sexta</name>
    <name type="common">Tobacco hawkmoth</name>
    <name type="synonym">Tobacco hornworm</name>
    <dbReference type="NCBI Taxonomy" id="7130"/>
    <lineage>
        <taxon>Eukaryota</taxon>
        <taxon>Metazoa</taxon>
        <taxon>Ecdysozoa</taxon>
        <taxon>Arthropoda</taxon>
        <taxon>Hexapoda</taxon>
        <taxon>Insecta</taxon>
        <taxon>Pterygota</taxon>
        <taxon>Neoptera</taxon>
        <taxon>Endopterygota</taxon>
        <taxon>Lepidoptera</taxon>
        <taxon>Glossata</taxon>
        <taxon>Ditrysia</taxon>
        <taxon>Bombycoidea</taxon>
        <taxon>Sphingidae</taxon>
        <taxon>Sphinginae</taxon>
        <taxon>Sphingini</taxon>
        <taxon>Manduca</taxon>
    </lineage>
</organism>
<comment type="caution">
    <text evidence="2">The sequence shown here is derived from an EMBL/GenBank/DDBJ whole genome shotgun (WGS) entry which is preliminary data.</text>
</comment>
<dbReference type="AlphaFoldDB" id="A0A921YXT6"/>
<keyword evidence="3" id="KW-1185">Reference proteome</keyword>
<gene>
    <name evidence="2" type="ORF">O3G_MSEX004765</name>
</gene>
<dbReference type="Pfam" id="PF03022">
    <property type="entry name" value="MRJP"/>
    <property type="match status" value="1"/>
</dbReference>
<protein>
    <submittedName>
        <fullName evidence="2">Uncharacterized protein</fullName>
    </submittedName>
</protein>
<evidence type="ECO:0000313" key="3">
    <source>
        <dbReference type="Proteomes" id="UP000791440"/>
    </source>
</evidence>